<keyword evidence="2" id="KW-1185">Reference proteome</keyword>
<gene>
    <name evidence="1" type="ORF">G7084_00185</name>
</gene>
<evidence type="ECO:0000313" key="2">
    <source>
        <dbReference type="Proteomes" id="UP000500741"/>
    </source>
</evidence>
<protein>
    <submittedName>
        <fullName evidence="1">Uncharacterized protein</fullName>
    </submittedName>
</protein>
<dbReference type="RefSeq" id="WP_166008936.1">
    <property type="nucleotide sequence ID" value="NZ_CP049888.1"/>
</dbReference>
<sequence>MDKQMVTVEMPAKDFIKMQSVFEIVDEYESKIKKSIKEDDARIVHSFIRDLYEVLEND</sequence>
<organism evidence="1 2">
    <name type="scientific">Weissella coleopterorum</name>
    <dbReference type="NCBI Taxonomy" id="2714949"/>
    <lineage>
        <taxon>Bacteria</taxon>
        <taxon>Bacillati</taxon>
        <taxon>Bacillota</taxon>
        <taxon>Bacilli</taxon>
        <taxon>Lactobacillales</taxon>
        <taxon>Lactobacillaceae</taxon>
        <taxon>Weissella</taxon>
    </lineage>
</organism>
<reference evidence="1 2" key="1">
    <citation type="submission" date="2020-03" db="EMBL/GenBank/DDBJ databases">
        <title>Weissella sp. nov., isolated from Cybister lewisianus.</title>
        <authorList>
            <person name="Hyun D.-W."/>
            <person name="Bae J.-W."/>
        </authorList>
    </citation>
    <scope>NUCLEOTIDE SEQUENCE [LARGE SCALE GENOMIC DNA]</scope>
    <source>
        <strain evidence="1 2">HDW19</strain>
    </source>
</reference>
<proteinExistence type="predicted"/>
<dbReference type="Proteomes" id="UP000500741">
    <property type="component" value="Chromosome"/>
</dbReference>
<name>A0A6G8AXT8_9LACO</name>
<evidence type="ECO:0000313" key="1">
    <source>
        <dbReference type="EMBL" id="QIL49878.1"/>
    </source>
</evidence>
<dbReference type="EMBL" id="CP049888">
    <property type="protein sequence ID" value="QIL49878.1"/>
    <property type="molecule type" value="Genomic_DNA"/>
</dbReference>
<dbReference type="AlphaFoldDB" id="A0A6G8AXT8"/>
<accession>A0A6G8AXT8</accession>
<dbReference type="KEGG" id="wco:G7084_00185"/>